<feature type="transmembrane region" description="Helical" evidence="13">
    <location>
        <begin position="87"/>
        <end position="108"/>
    </location>
</feature>
<keyword evidence="10 13" id="KW-1133">Transmembrane helix</keyword>
<dbReference type="Gene3D" id="3.30.450.40">
    <property type="match status" value="1"/>
</dbReference>
<dbReference type="Pfam" id="PF05231">
    <property type="entry name" value="MASE1"/>
    <property type="match status" value="1"/>
</dbReference>
<evidence type="ECO:0000259" key="14">
    <source>
        <dbReference type="PROSITE" id="PS50046"/>
    </source>
</evidence>
<dbReference type="InterPro" id="IPR029016">
    <property type="entry name" value="GAF-like_dom_sf"/>
</dbReference>
<dbReference type="InterPro" id="IPR003594">
    <property type="entry name" value="HATPase_dom"/>
</dbReference>
<feature type="domain" description="Histidine kinase" evidence="15">
    <location>
        <begin position="743"/>
        <end position="959"/>
    </location>
</feature>
<dbReference type="SUPFAM" id="SSF55781">
    <property type="entry name" value="GAF domain-like"/>
    <property type="match status" value="1"/>
</dbReference>
<dbReference type="InterPro" id="IPR007895">
    <property type="entry name" value="MASE1"/>
</dbReference>
<dbReference type="Gene3D" id="1.10.287.130">
    <property type="match status" value="1"/>
</dbReference>
<evidence type="ECO:0000256" key="5">
    <source>
        <dbReference type="ARBA" id="ARBA00022475"/>
    </source>
</evidence>
<dbReference type="InterPro" id="IPR004358">
    <property type="entry name" value="Sig_transdc_His_kin-like_C"/>
</dbReference>
<keyword evidence="5" id="KW-1003">Cell membrane</keyword>
<dbReference type="PROSITE" id="PS50109">
    <property type="entry name" value="HIS_KIN"/>
    <property type="match status" value="1"/>
</dbReference>
<reference evidence="17 18" key="1">
    <citation type="submission" date="2012-06" db="EMBL/GenBank/DDBJ databases">
        <title>Finished chromosome of genome of Microcoleus sp. PCC 7113.</title>
        <authorList>
            <consortium name="US DOE Joint Genome Institute"/>
            <person name="Gugger M."/>
            <person name="Coursin T."/>
            <person name="Rippka R."/>
            <person name="Tandeau De Marsac N."/>
            <person name="Huntemann M."/>
            <person name="Wei C.-L."/>
            <person name="Han J."/>
            <person name="Detter J.C."/>
            <person name="Han C."/>
            <person name="Tapia R."/>
            <person name="Chen A."/>
            <person name="Kyrpides N."/>
            <person name="Mavromatis K."/>
            <person name="Markowitz V."/>
            <person name="Szeto E."/>
            <person name="Ivanova N."/>
            <person name="Pagani I."/>
            <person name="Pati A."/>
            <person name="Goodwin L."/>
            <person name="Nordberg H.P."/>
            <person name="Cantor M.N."/>
            <person name="Hua S.X."/>
            <person name="Woyke T."/>
            <person name="Kerfeld C.A."/>
        </authorList>
    </citation>
    <scope>NUCLEOTIDE SEQUENCE [LARGE SCALE GENOMIC DNA]</scope>
    <source>
        <strain evidence="17 18">PCC 7113</strain>
    </source>
</reference>
<feature type="transmembrane region" description="Helical" evidence="13">
    <location>
        <begin position="158"/>
        <end position="179"/>
    </location>
</feature>
<dbReference type="InterPro" id="IPR035965">
    <property type="entry name" value="PAS-like_dom_sf"/>
</dbReference>
<sequence length="959" mass="107501">MNRQNLMPLSQRSIWRYIAVVGAIAVAYYGGAYLTVSSLGLGLEASPLWPSAGIALAGLLLAGERVWPGVALGSFFWCQSQVSLTMAFALAFSITLQAFLGAEVFRWLKFRPSLKRRQDVLHLVVWGAWGSTLINASLSTLIGCLGGTVEPEQWQENWWTLWVGDGMGILVVTPLLLMGRHWLGNVRWMIAQILQGKPWEWGKKWWFHRRLRVVPHSPALDKPSQGEKNSTLAEAVICFTLLFTLCWLVFALKSAVDLAQYPLEYLPFPFVVWAAIRFTQRGAVAATLIVCTIAIWGAMQGVGPFVANTSIKQTVLFLQGFMGVVSITALVLAAAESERARAVDLLKEREASLANAQRLAQLGNWDFYETCNNSCLPQQKLQWSDELYRLFGFSPKAFEPTWETLFQVVHPADRDRVGQAIRGALRENQPYCLDYRIVRPDGSERMVCEQSEIYGGGIRGTVQDITERQRVEAQLRAAAEHVSEAAERQRLLGEMALRIRRSLHLDQILNTTVAEVREFLKADRVFIGQIDGISQPLNVSQLLASHRSSSQNVAQVDSSEENLPFKNALDKQPSNLQTFKPSTLLKGLIIAESVEPCYPSLRSMVIEDEATIQEWRSRFSQGHVIAIEDTKTIPCSCHIAAYHAEYQVGAILAVPIWVGDNLYGALVVNQCSQSRHWQSWEIEWLTSLATQVAIAIQQAELYRQITDLAAHLESQVEERTQELTAKMTELQELNQLKDVFLQAVSHDLRTSLLGMSMVLKHLYQSAGDGVTLSRPILERMITSNERQLNLINSLLEDHFNEERQLELHRQPIQLTQLCQDLITGYSPILAQNQATLTPQLPENCPMIDADPIQVRRVLENLLTNALKHNPPGLNLTLQLQVEDQKIRCTLQDDGLGMSQEQQNSLFKLYIRGLHTKHLTGIGLGLYQCRQIINAHGGEIGIISSSNAGSTFWFTLPLAD</sequence>
<dbReference type="InterPro" id="IPR000014">
    <property type="entry name" value="PAS"/>
</dbReference>
<accession>K9WHP5</accession>
<dbReference type="GO" id="GO:0005886">
    <property type="term" value="C:plasma membrane"/>
    <property type="evidence" value="ECO:0007669"/>
    <property type="project" value="UniProtKB-SubCell"/>
</dbReference>
<dbReference type="Pfam" id="PF02518">
    <property type="entry name" value="HATPase_c"/>
    <property type="match status" value="1"/>
</dbReference>
<dbReference type="RefSeq" id="WP_015183180.1">
    <property type="nucleotide sequence ID" value="NC_019738.1"/>
</dbReference>
<evidence type="ECO:0000256" key="7">
    <source>
        <dbReference type="ARBA" id="ARBA00022679"/>
    </source>
</evidence>
<gene>
    <name evidence="17" type="ORF">Mic7113_3303</name>
</gene>
<dbReference type="SMART" id="SM00065">
    <property type="entry name" value="GAF"/>
    <property type="match status" value="1"/>
</dbReference>
<dbReference type="KEGG" id="mic:Mic7113_3303"/>
<dbReference type="CDD" id="cd00082">
    <property type="entry name" value="HisKA"/>
    <property type="match status" value="1"/>
</dbReference>
<evidence type="ECO:0000256" key="11">
    <source>
        <dbReference type="ARBA" id="ARBA00023012"/>
    </source>
</evidence>
<evidence type="ECO:0000256" key="4">
    <source>
        <dbReference type="ARBA" id="ARBA00012438"/>
    </source>
</evidence>
<dbReference type="InterPro" id="IPR052162">
    <property type="entry name" value="Sensor_kinase/Photoreceptor"/>
</dbReference>
<name>K9WHP5_9CYAN</name>
<evidence type="ECO:0000259" key="16">
    <source>
        <dbReference type="PROSITE" id="PS50112"/>
    </source>
</evidence>
<dbReference type="PANTHER" id="PTHR43304">
    <property type="entry name" value="PHYTOCHROME-LIKE PROTEIN CPH1"/>
    <property type="match status" value="1"/>
</dbReference>
<dbReference type="Gene3D" id="2.10.70.100">
    <property type="match status" value="1"/>
</dbReference>
<evidence type="ECO:0000313" key="18">
    <source>
        <dbReference type="Proteomes" id="UP000010471"/>
    </source>
</evidence>
<dbReference type="InterPro" id="IPR036097">
    <property type="entry name" value="HisK_dim/P_sf"/>
</dbReference>
<dbReference type="STRING" id="1173027.Mic7113_3303"/>
<dbReference type="AlphaFoldDB" id="K9WHP5"/>
<dbReference type="InterPro" id="IPR005467">
    <property type="entry name" value="His_kinase_dom"/>
</dbReference>
<dbReference type="GO" id="GO:0000155">
    <property type="term" value="F:phosphorelay sensor kinase activity"/>
    <property type="evidence" value="ECO:0007669"/>
    <property type="project" value="InterPro"/>
</dbReference>
<keyword evidence="8 13" id="KW-0812">Transmembrane</keyword>
<dbReference type="NCBIfam" id="TIGR00229">
    <property type="entry name" value="sensory_box"/>
    <property type="match status" value="1"/>
</dbReference>
<evidence type="ECO:0000256" key="9">
    <source>
        <dbReference type="ARBA" id="ARBA00022777"/>
    </source>
</evidence>
<dbReference type="EC" id="2.7.13.3" evidence="4"/>
<evidence type="ECO:0000313" key="17">
    <source>
        <dbReference type="EMBL" id="AFZ19037.1"/>
    </source>
</evidence>
<evidence type="ECO:0000256" key="10">
    <source>
        <dbReference type="ARBA" id="ARBA00022989"/>
    </source>
</evidence>
<keyword evidence="6" id="KW-0597">Phosphoprotein</keyword>
<dbReference type="PANTHER" id="PTHR43304:SF1">
    <property type="entry name" value="PAC DOMAIN-CONTAINING PROTEIN"/>
    <property type="match status" value="1"/>
</dbReference>
<dbReference type="HOGENOM" id="CLU_010428_0_0_3"/>
<dbReference type="eggNOG" id="COG2203">
    <property type="taxonomic scope" value="Bacteria"/>
</dbReference>
<dbReference type="CDD" id="cd00130">
    <property type="entry name" value="PAS"/>
    <property type="match status" value="1"/>
</dbReference>
<dbReference type="Pfam" id="PF08447">
    <property type="entry name" value="PAS_3"/>
    <property type="match status" value="1"/>
</dbReference>
<dbReference type="Pfam" id="PF00512">
    <property type="entry name" value="HisKA"/>
    <property type="match status" value="1"/>
</dbReference>
<evidence type="ECO:0000256" key="6">
    <source>
        <dbReference type="ARBA" id="ARBA00022553"/>
    </source>
</evidence>
<keyword evidence="11" id="KW-0902">Two-component regulatory system</keyword>
<dbReference type="InterPro" id="IPR003018">
    <property type="entry name" value="GAF"/>
</dbReference>
<dbReference type="Gene3D" id="3.30.450.20">
    <property type="entry name" value="PAS domain"/>
    <property type="match status" value="1"/>
</dbReference>
<dbReference type="SUPFAM" id="SSF47384">
    <property type="entry name" value="Homodimeric domain of signal transducing histidine kinase"/>
    <property type="match status" value="1"/>
</dbReference>
<dbReference type="Proteomes" id="UP000010471">
    <property type="component" value="Chromosome"/>
</dbReference>
<evidence type="ECO:0000256" key="8">
    <source>
        <dbReference type="ARBA" id="ARBA00022692"/>
    </source>
</evidence>
<feature type="transmembrane region" description="Helical" evidence="13">
    <location>
        <begin position="283"/>
        <end position="303"/>
    </location>
</feature>
<proteinExistence type="inferred from homology"/>
<dbReference type="InterPro" id="IPR036890">
    <property type="entry name" value="HATPase_C_sf"/>
</dbReference>
<dbReference type="EMBL" id="CP003630">
    <property type="protein sequence ID" value="AFZ19037.1"/>
    <property type="molecule type" value="Genomic_DNA"/>
</dbReference>
<evidence type="ECO:0000259" key="15">
    <source>
        <dbReference type="PROSITE" id="PS50109"/>
    </source>
</evidence>
<dbReference type="eggNOG" id="COG2205">
    <property type="taxonomic scope" value="Bacteria"/>
</dbReference>
<evidence type="ECO:0000256" key="1">
    <source>
        <dbReference type="ARBA" id="ARBA00000085"/>
    </source>
</evidence>
<keyword evidence="18" id="KW-1185">Reference proteome</keyword>
<keyword evidence="9" id="KW-0418">Kinase</keyword>
<dbReference type="CDD" id="cd00075">
    <property type="entry name" value="HATPase"/>
    <property type="match status" value="1"/>
</dbReference>
<keyword evidence="12 13" id="KW-0472">Membrane</keyword>
<dbReference type="PATRIC" id="fig|1173027.3.peg.3636"/>
<dbReference type="SUPFAM" id="SSF55874">
    <property type="entry name" value="ATPase domain of HSP90 chaperone/DNA topoisomerase II/histidine kinase"/>
    <property type="match status" value="1"/>
</dbReference>
<dbReference type="Gene3D" id="3.30.565.10">
    <property type="entry name" value="Histidine kinase-like ATPase, C-terminal domain"/>
    <property type="match status" value="1"/>
</dbReference>
<dbReference type="eggNOG" id="COG3447">
    <property type="taxonomic scope" value="Bacteria"/>
</dbReference>
<feature type="domain" description="PAS" evidence="16">
    <location>
        <begin position="383"/>
        <end position="428"/>
    </location>
</feature>
<keyword evidence="7" id="KW-0808">Transferase</keyword>
<dbReference type="PROSITE" id="PS50046">
    <property type="entry name" value="PHYTOCHROME_2"/>
    <property type="match status" value="1"/>
</dbReference>
<comment type="subcellular location">
    <subcellularLocation>
        <location evidence="2">Cell membrane</location>
        <topology evidence="2">Multi-pass membrane protein</topology>
    </subcellularLocation>
</comment>
<evidence type="ECO:0000256" key="2">
    <source>
        <dbReference type="ARBA" id="ARBA00004651"/>
    </source>
</evidence>
<feature type="transmembrane region" description="Helical" evidence="13">
    <location>
        <begin position="14"/>
        <end position="36"/>
    </location>
</feature>
<evidence type="ECO:0000256" key="3">
    <source>
        <dbReference type="ARBA" id="ARBA00006402"/>
    </source>
</evidence>
<feature type="transmembrane region" description="Helical" evidence="13">
    <location>
        <begin position="120"/>
        <end position="138"/>
    </location>
</feature>
<feature type="transmembrane region" description="Helical" evidence="13">
    <location>
        <begin position="315"/>
        <end position="335"/>
    </location>
</feature>
<feature type="domain" description="Phytochrome chromophore attachment site" evidence="14">
    <location>
        <begin position="504"/>
        <end position="691"/>
    </location>
</feature>
<feature type="transmembrane region" description="Helical" evidence="13">
    <location>
        <begin position="232"/>
        <end position="252"/>
    </location>
</feature>
<dbReference type="Pfam" id="PF01590">
    <property type="entry name" value="GAF"/>
    <property type="match status" value="1"/>
</dbReference>
<dbReference type="PRINTS" id="PR00344">
    <property type="entry name" value="BCTRLSENSOR"/>
</dbReference>
<comment type="catalytic activity">
    <reaction evidence="1">
        <text>ATP + protein L-histidine = ADP + protein N-phospho-L-histidine.</text>
        <dbReference type="EC" id="2.7.13.3"/>
    </reaction>
</comment>
<dbReference type="SUPFAM" id="SSF55785">
    <property type="entry name" value="PYP-like sensor domain (PAS domain)"/>
    <property type="match status" value="1"/>
</dbReference>
<dbReference type="PROSITE" id="PS50112">
    <property type="entry name" value="PAS"/>
    <property type="match status" value="1"/>
</dbReference>
<comment type="similarity">
    <text evidence="3">In the N-terminal section; belongs to the phytochrome family.</text>
</comment>
<dbReference type="SMART" id="SM00387">
    <property type="entry name" value="HATPase_c"/>
    <property type="match status" value="1"/>
</dbReference>
<protein>
    <recommendedName>
        <fullName evidence="4">histidine kinase</fullName>
        <ecNumber evidence="4">2.7.13.3</ecNumber>
    </recommendedName>
</protein>
<dbReference type="SMART" id="SM00388">
    <property type="entry name" value="HisKA"/>
    <property type="match status" value="1"/>
</dbReference>
<dbReference type="InterPro" id="IPR003661">
    <property type="entry name" value="HisK_dim/P_dom"/>
</dbReference>
<dbReference type="InterPro" id="IPR013655">
    <property type="entry name" value="PAS_fold_3"/>
</dbReference>
<evidence type="ECO:0000256" key="13">
    <source>
        <dbReference type="SAM" id="Phobius"/>
    </source>
</evidence>
<organism evidence="17 18">
    <name type="scientific">Allocoleopsis franciscana PCC 7113</name>
    <dbReference type="NCBI Taxonomy" id="1173027"/>
    <lineage>
        <taxon>Bacteria</taxon>
        <taxon>Bacillati</taxon>
        <taxon>Cyanobacteriota</taxon>
        <taxon>Cyanophyceae</taxon>
        <taxon>Coleofasciculales</taxon>
        <taxon>Coleofasciculaceae</taxon>
        <taxon>Allocoleopsis</taxon>
        <taxon>Allocoleopsis franciscana</taxon>
    </lineage>
</organism>
<dbReference type="InterPro" id="IPR016132">
    <property type="entry name" value="Phyto_chromo_attachment"/>
</dbReference>
<evidence type="ECO:0000256" key="12">
    <source>
        <dbReference type="ARBA" id="ARBA00023136"/>
    </source>
</evidence>